<reference evidence="1 2" key="1">
    <citation type="journal article" date="2008" name="J. Biotechnol.">
        <title>The lifestyle of Corynebacterium urealyticum derived from its complete genome sequence established by pyrosequencing.</title>
        <authorList>
            <person name="Tauch A."/>
            <person name="Trost E."/>
            <person name="Tilker A."/>
            <person name="Ludewig U."/>
            <person name="Schneiker S."/>
            <person name="Goesmann A."/>
            <person name="Arnold W."/>
            <person name="Bekel T."/>
            <person name="Brinkrolf K."/>
            <person name="Brune I."/>
            <person name="Goetker S."/>
            <person name="Kalinowski J."/>
            <person name="Kamp P.-B."/>
            <person name="Lobo F.P."/>
            <person name="Viehoever P."/>
            <person name="Weisshaar B."/>
            <person name="Soriano F."/>
            <person name="Droege M."/>
            <person name="Puehler A."/>
        </authorList>
    </citation>
    <scope>NUCLEOTIDE SEQUENCE [LARGE SCALE GENOMIC DNA]</scope>
    <source>
        <strain evidence="2">ATCC 43042 / DSM 7109</strain>
    </source>
</reference>
<dbReference type="KEGG" id="cur:cu0670"/>
<dbReference type="RefSeq" id="WP_012359921.1">
    <property type="nucleotide sequence ID" value="NC_010545.1"/>
</dbReference>
<keyword evidence="1" id="KW-0489">Methyltransferase</keyword>
<name>B1VFU1_CORU7</name>
<dbReference type="GeneID" id="60603446"/>
<dbReference type="SUPFAM" id="SSF53335">
    <property type="entry name" value="S-adenosyl-L-methionine-dependent methyltransferases"/>
    <property type="match status" value="1"/>
</dbReference>
<dbReference type="HOGENOM" id="CLU_067676_2_1_11"/>
<sequence>MINKRFYFLKTPPYQACLEPKSGSSAIVSTIVNSANNSSINAIKSYVEQTTPADEALAAATEAAREFGLLVPDAVTAELLRFLAANTAGRAALGGHTPTGIIMSPACGLLGSHLFRGFYAAGASQAHLTCIEPEVQHQQLAKNAFKQIGVASNGFRFLPSRPLDVIGRLASTSYDLAIAECAVEDIEATVAATLPTLRSGGVLLLLDTLLDGTLADAERTDRQSVCAREADEYITSLTDVTAARLPVGAGATIITKH</sequence>
<organism evidence="1 2">
    <name type="scientific">Corynebacterium urealyticum (strain ATCC 43042 / DSM 7109)</name>
    <dbReference type="NCBI Taxonomy" id="504474"/>
    <lineage>
        <taxon>Bacteria</taxon>
        <taxon>Bacillati</taxon>
        <taxon>Actinomycetota</taxon>
        <taxon>Actinomycetes</taxon>
        <taxon>Mycobacteriales</taxon>
        <taxon>Corynebacteriaceae</taxon>
        <taxon>Corynebacterium</taxon>
    </lineage>
</organism>
<evidence type="ECO:0000313" key="1">
    <source>
        <dbReference type="EMBL" id="CAQ04630.1"/>
    </source>
</evidence>
<keyword evidence="2" id="KW-1185">Reference proteome</keyword>
<protein>
    <submittedName>
        <fullName evidence="1">Putative methyltransferase</fullName>
    </submittedName>
</protein>
<gene>
    <name evidence="1" type="ordered locus">cu0670</name>
</gene>
<proteinExistence type="predicted"/>
<dbReference type="AlphaFoldDB" id="B1VFU1"/>
<dbReference type="EMBL" id="AM942444">
    <property type="protein sequence ID" value="CAQ04630.1"/>
    <property type="molecule type" value="Genomic_DNA"/>
</dbReference>
<dbReference type="GO" id="GO:0008168">
    <property type="term" value="F:methyltransferase activity"/>
    <property type="evidence" value="ECO:0007669"/>
    <property type="project" value="UniProtKB-KW"/>
</dbReference>
<dbReference type="Proteomes" id="UP000001727">
    <property type="component" value="Chromosome"/>
</dbReference>
<dbReference type="Gene3D" id="3.40.50.150">
    <property type="entry name" value="Vaccinia Virus protein VP39"/>
    <property type="match status" value="1"/>
</dbReference>
<dbReference type="eggNOG" id="COG4122">
    <property type="taxonomic scope" value="Bacteria"/>
</dbReference>
<accession>B1VFU1</accession>
<keyword evidence="1" id="KW-0808">Transferase</keyword>
<dbReference type="InterPro" id="IPR029063">
    <property type="entry name" value="SAM-dependent_MTases_sf"/>
</dbReference>
<evidence type="ECO:0000313" key="2">
    <source>
        <dbReference type="Proteomes" id="UP000001727"/>
    </source>
</evidence>
<dbReference type="GO" id="GO:0032259">
    <property type="term" value="P:methylation"/>
    <property type="evidence" value="ECO:0007669"/>
    <property type="project" value="UniProtKB-KW"/>
</dbReference>
<dbReference type="STRING" id="504474.cu0670"/>